<name>A0A077R1R5_9BASI</name>
<proteinExistence type="predicted"/>
<evidence type="ECO:0000313" key="2">
    <source>
        <dbReference type="EMBL" id="CDI52876.1"/>
    </source>
</evidence>
<feature type="compositionally biased region" description="Basic and acidic residues" evidence="1">
    <location>
        <begin position="56"/>
        <end position="74"/>
    </location>
</feature>
<feature type="region of interest" description="Disordered" evidence="1">
    <location>
        <begin position="50"/>
        <end position="80"/>
    </location>
</feature>
<organism evidence="2">
    <name type="scientific">Melanopsichium pennsylvanicum 4</name>
    <dbReference type="NCBI Taxonomy" id="1398559"/>
    <lineage>
        <taxon>Eukaryota</taxon>
        <taxon>Fungi</taxon>
        <taxon>Dikarya</taxon>
        <taxon>Basidiomycota</taxon>
        <taxon>Ustilaginomycotina</taxon>
        <taxon>Ustilaginomycetes</taxon>
        <taxon>Ustilaginales</taxon>
        <taxon>Ustilaginaceae</taxon>
        <taxon>Melanopsichium</taxon>
    </lineage>
</organism>
<dbReference type="AlphaFoldDB" id="A0A077R1R5"/>
<accession>A0A077R1R5</accession>
<protein>
    <submittedName>
        <fullName evidence="2">Uncharacterized protein</fullName>
    </submittedName>
</protein>
<dbReference type="EMBL" id="HG529553">
    <property type="protein sequence ID" value="CDI52876.1"/>
    <property type="molecule type" value="Genomic_DNA"/>
</dbReference>
<sequence length="152" mass="16211">MSTSTAPNARYQWRSNAIAAMSSVLTASYGMATAEPHHRYGHACISRRVRSASHTPEFKTSARDDSRSRTHLDSTAKSSPPKLITSTVFVASDSSSGEVPSSDTHASGAPELVLTGSVTPSVSGVDTFDANLFNACIPFDLEAFLKDIDLLF</sequence>
<reference evidence="2" key="1">
    <citation type="journal article" date="2014" name="Genome Biol. Evol.">
        <title>Gene Loss Rather Than Gene Gain Is Associated with a Host Jump from Monocots to Dicots in the Smut Fungus Melanopsichium pennsylvanicum.</title>
        <authorList>
            <person name="Sharma R."/>
            <person name="Mishra B."/>
            <person name="Runge F."/>
            <person name="Thines M."/>
        </authorList>
    </citation>
    <scope>NUCLEOTIDE SEQUENCE</scope>
    <source>
        <strain evidence="2">4</strain>
    </source>
</reference>
<evidence type="ECO:0000256" key="1">
    <source>
        <dbReference type="SAM" id="MobiDB-lite"/>
    </source>
</evidence>